<accession>G4RJR9</accession>
<feature type="compositionally biased region" description="Basic and acidic residues" evidence="1">
    <location>
        <begin position="1"/>
        <end position="14"/>
    </location>
</feature>
<gene>
    <name evidence="2" type="ordered locus">TTX_1173</name>
</gene>
<dbReference type="Proteomes" id="UP000002654">
    <property type="component" value="Chromosome"/>
</dbReference>
<evidence type="ECO:0000313" key="2">
    <source>
        <dbReference type="EMBL" id="CCC81814.1"/>
    </source>
</evidence>
<dbReference type="HOGENOM" id="CLU_118419_1_0_2"/>
<dbReference type="AlphaFoldDB" id="G4RJR9"/>
<proteinExistence type="predicted"/>
<dbReference type="PATRIC" id="fig|768679.9.peg.1183"/>
<dbReference type="PaxDb" id="768679-TTX_1173"/>
<reference evidence="2 3" key="1">
    <citation type="journal article" date="2011" name="PLoS ONE">
        <title>The complete genome sequence of Thermoproteus tenax: a physiologically versatile member of the Crenarchaeota.</title>
        <authorList>
            <person name="Siebers B."/>
            <person name="Zaparty M."/>
            <person name="Raddatz G."/>
            <person name="Tjaden B."/>
            <person name="Albers S.V."/>
            <person name="Bell S.D."/>
            <person name="Blombach F."/>
            <person name="Kletzin A."/>
            <person name="Kyrpides N."/>
            <person name="Lanz C."/>
            <person name="Plagens A."/>
            <person name="Rampp M."/>
            <person name="Rosinus A."/>
            <person name="von Jan M."/>
            <person name="Makarova K.S."/>
            <person name="Klenk H.P."/>
            <person name="Schuster S.C."/>
            <person name="Hensel R."/>
        </authorList>
    </citation>
    <scope>NUCLEOTIDE SEQUENCE [LARGE SCALE GENOMIC DNA]</scope>
    <source>
        <strain evidence="3">ATCC 35583 / DSM 2078 / JCM 9277 / NBRC 100435 / Kra 1</strain>
    </source>
</reference>
<keyword evidence="3" id="KW-1185">Reference proteome</keyword>
<evidence type="ECO:0000256" key="1">
    <source>
        <dbReference type="SAM" id="MobiDB-lite"/>
    </source>
</evidence>
<organism evidence="2 3">
    <name type="scientific">Thermoproteus tenax (strain ATCC 35583 / DSM 2078 / JCM 9277 / NBRC 100435 / Kra 1)</name>
    <dbReference type="NCBI Taxonomy" id="768679"/>
    <lineage>
        <taxon>Archaea</taxon>
        <taxon>Thermoproteota</taxon>
        <taxon>Thermoprotei</taxon>
        <taxon>Thermoproteales</taxon>
        <taxon>Thermoproteaceae</taxon>
        <taxon>Thermoproteus</taxon>
    </lineage>
</organism>
<dbReference type="InterPro" id="IPR010268">
    <property type="entry name" value="PaREP1"/>
</dbReference>
<name>G4RJR9_THETK</name>
<feature type="region of interest" description="Disordered" evidence="1">
    <location>
        <begin position="1"/>
        <end position="20"/>
    </location>
</feature>
<dbReference type="KEGG" id="ttn:TTX_1173"/>
<protein>
    <submittedName>
        <fullName evidence="2">HEPN domain, paREP1 subfamily</fullName>
    </submittedName>
</protein>
<dbReference type="Pfam" id="PF05942">
    <property type="entry name" value="PaREP1"/>
    <property type="match status" value="1"/>
</dbReference>
<sequence>MDAEEGASRGRDVSGSRLATGRKRSGAKLITSTYRGVVGVLPKPWFDLAGYRRVRLEEARAEAELARKFLEQGLLRNAAGKALQAWKALVAALAAERREELAKLYPGKVRLRGRGARVDRVDWIIAVMPTTYLKEVAMAIGGRVDALTDKALWIHQCQYNGPDPEGVLSPYRSDEMARRDVETLLRGIEEILSSLGL</sequence>
<evidence type="ECO:0000313" key="3">
    <source>
        <dbReference type="Proteomes" id="UP000002654"/>
    </source>
</evidence>
<dbReference type="eggNOG" id="arCOG03708">
    <property type="taxonomic scope" value="Archaea"/>
</dbReference>
<dbReference type="EMBL" id="FN869859">
    <property type="protein sequence ID" value="CCC81814.1"/>
    <property type="molecule type" value="Genomic_DNA"/>
</dbReference>